<keyword evidence="1" id="KW-1133">Transmembrane helix</keyword>
<evidence type="ECO:0000313" key="3">
    <source>
        <dbReference type="Proteomes" id="UP000276985"/>
    </source>
</evidence>
<evidence type="ECO:0000313" key="2">
    <source>
        <dbReference type="EMBL" id="RTS44685.1"/>
    </source>
</evidence>
<feature type="transmembrane region" description="Helical" evidence="1">
    <location>
        <begin position="12"/>
        <end position="29"/>
    </location>
</feature>
<feature type="transmembrane region" description="Helical" evidence="1">
    <location>
        <begin position="365"/>
        <end position="384"/>
    </location>
</feature>
<feature type="transmembrane region" description="Helical" evidence="1">
    <location>
        <begin position="155"/>
        <end position="172"/>
    </location>
</feature>
<feature type="transmembrane region" description="Helical" evidence="1">
    <location>
        <begin position="92"/>
        <end position="112"/>
    </location>
</feature>
<evidence type="ECO:0008006" key="4">
    <source>
        <dbReference type="Google" id="ProtNLM"/>
    </source>
</evidence>
<keyword evidence="1" id="KW-0812">Transmembrane</keyword>
<dbReference type="AlphaFoldDB" id="A0ABD7K0U0"/>
<feature type="transmembrane region" description="Helical" evidence="1">
    <location>
        <begin position="396"/>
        <end position="419"/>
    </location>
</feature>
<organism evidence="2 3">
    <name type="scientific">Pseudomonas aeruginosa</name>
    <dbReference type="NCBI Taxonomy" id="287"/>
    <lineage>
        <taxon>Bacteria</taxon>
        <taxon>Pseudomonadati</taxon>
        <taxon>Pseudomonadota</taxon>
        <taxon>Gammaproteobacteria</taxon>
        <taxon>Pseudomonadales</taxon>
        <taxon>Pseudomonadaceae</taxon>
        <taxon>Pseudomonas</taxon>
    </lineage>
</organism>
<dbReference type="EMBL" id="RXTL01000022">
    <property type="protein sequence ID" value="RTS44685.1"/>
    <property type="molecule type" value="Genomic_DNA"/>
</dbReference>
<keyword evidence="1" id="KW-0472">Membrane</keyword>
<feature type="transmembrane region" description="Helical" evidence="1">
    <location>
        <begin position="124"/>
        <end position="143"/>
    </location>
</feature>
<sequence>MYTDPFLKRKRLVVLSLMTFVSLCLWGLYGRALGFDYVWDDSLLFLDKTDLLNLPLSWKLLAEPVLPGTSYLRPLVFLTFYVEFHAFGQSALVSHAVNLIIFNFNAILVFWVCRRIAFLLERSLPELLGFLAAMLYVIHPALVESSVWVSGRFDLMVTTFLLLGVGIFLAEIKSGLFRVLLLSACMMAALLSKELGVVFPALILCVWMALNCSAEPIGRGLFFAACSKNFKVLFGLVLTVLFYFVVREFSAGGFYHSPLTTEYAKDAILYQRLPLEALKFYLLQSFLPFYSISPLHPVSEYQEGGVLLSALGQLCTLLLLLGVGYMAAYRRSVAAWLAIAYLVCLLPVVHIIPMTIGGNLGHERFLTAPLAFLAMSVVLVRYDLFFSCLRLARPAYLRVLTFATFVWLVAAGFTVNGILPMWSSEVSLWTWAYKDHPDFQYARYNYLYGASRFYRYDLVDKEVERLQRERGGLEVSEQLLYANRLIRTGDAEGMKYLEGVIYAFPKFHEEKDGRSAMKNFTLLTSMQMGGAYADYANALMIFKGDAEKALKYSVIAEWYLGKGELIPLMYQRSAIFYALGEYSRAERIYNEQERYRYYMKSGMRYNFSSLLKGFCKASSYKKESCGEMIRRGIILNGGV</sequence>
<dbReference type="RefSeq" id="WP_012077293.1">
    <property type="nucleotide sequence ID" value="NZ_JAOYTE010000026.1"/>
</dbReference>
<dbReference type="InterPro" id="IPR052384">
    <property type="entry name" value="TMTC_O-mannosyltransferase"/>
</dbReference>
<proteinExistence type="predicted"/>
<dbReference type="Proteomes" id="UP000276985">
    <property type="component" value="Unassembled WGS sequence"/>
</dbReference>
<accession>A0ABD7K0U0</accession>
<gene>
    <name evidence="2" type="ORF">DY940_17640</name>
</gene>
<comment type="caution">
    <text evidence="2">The sequence shown here is derived from an EMBL/GenBank/DDBJ whole genome shotgun (WGS) entry which is preliminary data.</text>
</comment>
<dbReference type="PANTHER" id="PTHR44216">
    <property type="entry name" value="PROTEIN O-MANNOSYL-TRANSFERASE TMTC2"/>
    <property type="match status" value="1"/>
</dbReference>
<protein>
    <recommendedName>
        <fullName evidence="4">Glycosyltransferase RgtA/B/C/D-like domain-containing protein</fullName>
    </recommendedName>
</protein>
<feature type="transmembrane region" description="Helical" evidence="1">
    <location>
        <begin position="305"/>
        <end position="326"/>
    </location>
</feature>
<dbReference type="PANTHER" id="PTHR44216:SF3">
    <property type="entry name" value="PROTEIN O-MANNOSYL-TRANSFERASE TMTC2"/>
    <property type="match status" value="1"/>
</dbReference>
<feature type="transmembrane region" description="Helical" evidence="1">
    <location>
        <begin position="230"/>
        <end position="246"/>
    </location>
</feature>
<name>A0ABD7K0U0_PSEAI</name>
<feature type="transmembrane region" description="Helical" evidence="1">
    <location>
        <begin position="333"/>
        <end position="353"/>
    </location>
</feature>
<feature type="transmembrane region" description="Helical" evidence="1">
    <location>
        <begin position="280"/>
        <end position="299"/>
    </location>
</feature>
<evidence type="ECO:0000256" key="1">
    <source>
        <dbReference type="SAM" id="Phobius"/>
    </source>
</evidence>
<reference evidence="2 3" key="1">
    <citation type="submission" date="2018-12" db="EMBL/GenBank/DDBJ databases">
        <title>Pseudomonas aeruginosa Diversity Panel.</title>
        <authorList>
            <person name="Snesrud E."/>
            <person name="Mcgann P."/>
        </authorList>
    </citation>
    <scope>NUCLEOTIDE SEQUENCE [LARGE SCALE GENOMIC DNA]</scope>
    <source>
        <strain evidence="2 3">MRSN6241</strain>
    </source>
</reference>
<feature type="transmembrane region" description="Helical" evidence="1">
    <location>
        <begin position="179"/>
        <end position="210"/>
    </location>
</feature>